<keyword evidence="6" id="KW-0067">ATP-binding</keyword>
<dbReference type="AlphaFoldDB" id="A0A3P3XIW8"/>
<reference evidence="12" key="1">
    <citation type="submission" date="2017-02" db="EMBL/GenBank/DDBJ databases">
        <authorList>
            <person name="Regsiter A."/>
            <person name="William W."/>
        </authorList>
    </citation>
    <scope>NUCLEOTIDE SEQUENCE</scope>
    <source>
        <strain evidence="12">Bib</strain>
    </source>
</reference>
<evidence type="ECO:0000256" key="7">
    <source>
        <dbReference type="ARBA" id="ARBA00049535"/>
    </source>
</evidence>
<dbReference type="GO" id="GO:0002189">
    <property type="term" value="C:ribose phosphate diphosphokinase complex"/>
    <property type="evidence" value="ECO:0007669"/>
    <property type="project" value="TreeGrafter"/>
</dbReference>
<dbReference type="GO" id="GO:0004749">
    <property type="term" value="F:ribose phosphate diphosphokinase activity"/>
    <property type="evidence" value="ECO:0007669"/>
    <property type="project" value="UniProtKB-EC"/>
</dbReference>
<dbReference type="GO" id="GO:0006164">
    <property type="term" value="P:purine nucleotide biosynthetic process"/>
    <property type="evidence" value="ECO:0007669"/>
    <property type="project" value="TreeGrafter"/>
</dbReference>
<keyword evidence="2 12" id="KW-0808">Transferase</keyword>
<dbReference type="Gene3D" id="3.40.50.2020">
    <property type="match status" value="2"/>
</dbReference>
<dbReference type="GO" id="GO:0005737">
    <property type="term" value="C:cytoplasm"/>
    <property type="evidence" value="ECO:0007669"/>
    <property type="project" value="TreeGrafter"/>
</dbReference>
<feature type="domain" description="Phosphoribosyltransferase" evidence="10">
    <location>
        <begin position="215"/>
        <end position="331"/>
    </location>
</feature>
<dbReference type="InterPro" id="IPR005946">
    <property type="entry name" value="Rib-P_diPkinase"/>
</dbReference>
<feature type="compositionally biased region" description="Polar residues" evidence="9">
    <location>
        <begin position="413"/>
        <end position="436"/>
    </location>
</feature>
<dbReference type="PANTHER" id="PTHR10210">
    <property type="entry name" value="RIBOSE-PHOSPHATE DIPHOSPHOKINASE FAMILY MEMBER"/>
    <property type="match status" value="1"/>
</dbReference>
<comment type="catalytic activity">
    <reaction evidence="7">
        <text>D-ribose 5-phosphate + ATP = 5-phospho-alpha-D-ribose 1-diphosphate + AMP + H(+)</text>
        <dbReference type="Rhea" id="RHEA:15609"/>
        <dbReference type="ChEBI" id="CHEBI:15378"/>
        <dbReference type="ChEBI" id="CHEBI:30616"/>
        <dbReference type="ChEBI" id="CHEBI:58017"/>
        <dbReference type="ChEBI" id="CHEBI:78346"/>
        <dbReference type="ChEBI" id="CHEBI:456215"/>
        <dbReference type="EC" id="2.7.6.1"/>
    </reaction>
</comment>
<keyword evidence="5 12" id="KW-0418">Kinase</keyword>
<dbReference type="FunFam" id="3.40.50.2020:FF:000014">
    <property type="entry name" value="Ribose-phosphate pyrophosphokinase 1"/>
    <property type="match status" value="1"/>
</dbReference>
<feature type="domain" description="Ribose-phosphate pyrophosphokinase N-terminal" evidence="11">
    <location>
        <begin position="87"/>
        <end position="191"/>
    </location>
</feature>
<dbReference type="GO" id="GO:0016301">
    <property type="term" value="F:kinase activity"/>
    <property type="evidence" value="ECO:0007669"/>
    <property type="project" value="UniProtKB-KW"/>
</dbReference>
<accession>A0A3P3XIW8</accession>
<evidence type="ECO:0000259" key="10">
    <source>
        <dbReference type="Pfam" id="PF00156"/>
    </source>
</evidence>
<dbReference type="GO" id="GO:0000287">
    <property type="term" value="F:magnesium ion binding"/>
    <property type="evidence" value="ECO:0007669"/>
    <property type="project" value="InterPro"/>
</dbReference>
<dbReference type="EMBL" id="FWDM01000021">
    <property type="protein sequence ID" value="SLM13097.1"/>
    <property type="molecule type" value="Genomic_DNA"/>
</dbReference>
<evidence type="ECO:0000256" key="2">
    <source>
        <dbReference type="ARBA" id="ARBA00022679"/>
    </source>
</evidence>
<evidence type="ECO:0000256" key="8">
    <source>
        <dbReference type="RuleBase" id="RU004324"/>
    </source>
</evidence>
<evidence type="ECO:0000256" key="4">
    <source>
        <dbReference type="ARBA" id="ARBA00022741"/>
    </source>
</evidence>
<dbReference type="InterPro" id="IPR000836">
    <property type="entry name" value="PRTase_dom"/>
</dbReference>
<dbReference type="PANTHER" id="PTHR10210:SF32">
    <property type="entry name" value="RIBOSE-PHOSPHATE PYROPHOSPHOKINASE 2"/>
    <property type="match status" value="1"/>
</dbReference>
<comment type="similarity">
    <text evidence="8">Belongs to the ribose-phosphate pyrophosphokinase family.</text>
</comment>
<dbReference type="InterPro" id="IPR029057">
    <property type="entry name" value="PRTase-like"/>
</dbReference>
<gene>
    <name evidence="12" type="ORF">SPIROBIBN47_280022</name>
</gene>
<evidence type="ECO:0000256" key="3">
    <source>
        <dbReference type="ARBA" id="ARBA00022727"/>
    </source>
</evidence>
<evidence type="ECO:0000259" key="11">
    <source>
        <dbReference type="Pfam" id="PF13793"/>
    </source>
</evidence>
<keyword evidence="3 8" id="KW-0545">Nucleotide biosynthesis</keyword>
<protein>
    <recommendedName>
        <fullName evidence="1">ribose-phosphate diphosphokinase</fullName>
        <ecNumber evidence="1">2.7.6.1</ecNumber>
    </recommendedName>
</protein>
<feature type="region of interest" description="Disordered" evidence="9">
    <location>
        <begin position="413"/>
        <end position="448"/>
    </location>
</feature>
<dbReference type="Pfam" id="PF13793">
    <property type="entry name" value="Pribosyltran_N"/>
    <property type="match status" value="1"/>
</dbReference>
<evidence type="ECO:0000256" key="1">
    <source>
        <dbReference type="ARBA" id="ARBA00013247"/>
    </source>
</evidence>
<keyword evidence="4" id="KW-0547">Nucleotide-binding</keyword>
<sequence>MSYSDPTHLGIIACPGAEAFANQVIRKLSGIYKHRFARKAQAIASRYHITPELVIRKINFANDCNTGMLFLPGNTDRYRPPQFKINVRHTFFANGEIKTEILESIRGRNIYIFQDIENHQPISFNDGTVHKVLSVNDHIFNLFVAVDAAMQAGAAEINLVLPIYPYSRQHKKKGREGLTAARIGKMLESLGVNRIITLDIHSKEIENAFDRLRMENLHASFQIIDKLMSIVDIAKEEMVVLAPDTGAVDRNKFYANALQKPLALLYKERDYSKVSKNAADSNISEVRLLGDVTNKVVFMADDMIGTGGTLIKAMRYLKDLGATKVICAVSLPLFSGNAVDDFDAAYKEGLFFRIIGTNAIYHNELLKKEWYIQSDVTGLFAQVISLLHHNRSLSSLLDNRDVVARLIKRKLESNSNTKSVPSNPQSDQRDGASNSIDDVIPYGAADKQ</sequence>
<dbReference type="SUPFAM" id="SSF53271">
    <property type="entry name" value="PRTase-like"/>
    <property type="match status" value="2"/>
</dbReference>
<dbReference type="InterPro" id="IPR029099">
    <property type="entry name" value="Pribosyltran_N"/>
</dbReference>
<dbReference type="NCBIfam" id="NF005299">
    <property type="entry name" value="PRK06827.1"/>
    <property type="match status" value="1"/>
</dbReference>
<dbReference type="EC" id="2.7.6.1" evidence="1"/>
<dbReference type="GO" id="GO:0006015">
    <property type="term" value="P:5-phosphoribose 1-diphosphate biosynthetic process"/>
    <property type="evidence" value="ECO:0007669"/>
    <property type="project" value="TreeGrafter"/>
</dbReference>
<evidence type="ECO:0000256" key="5">
    <source>
        <dbReference type="ARBA" id="ARBA00022777"/>
    </source>
</evidence>
<name>A0A3P3XIW8_9SPIR</name>
<dbReference type="CDD" id="cd06223">
    <property type="entry name" value="PRTases_typeI"/>
    <property type="match status" value="1"/>
</dbReference>
<proteinExistence type="inferred from homology"/>
<dbReference type="NCBIfam" id="TIGR01251">
    <property type="entry name" value="ribP_PPkin"/>
    <property type="match status" value="1"/>
</dbReference>
<dbReference type="GO" id="GO:0005524">
    <property type="term" value="F:ATP binding"/>
    <property type="evidence" value="ECO:0007669"/>
    <property type="project" value="UniProtKB-KW"/>
</dbReference>
<evidence type="ECO:0000256" key="9">
    <source>
        <dbReference type="SAM" id="MobiDB-lite"/>
    </source>
</evidence>
<dbReference type="SMART" id="SM01400">
    <property type="entry name" value="Pribosyltran_N"/>
    <property type="match status" value="1"/>
</dbReference>
<dbReference type="Pfam" id="PF00156">
    <property type="entry name" value="Pribosyltran"/>
    <property type="match status" value="1"/>
</dbReference>
<evidence type="ECO:0000256" key="6">
    <source>
        <dbReference type="ARBA" id="ARBA00022840"/>
    </source>
</evidence>
<evidence type="ECO:0000313" key="12">
    <source>
        <dbReference type="EMBL" id="SLM13097.1"/>
    </source>
</evidence>
<organism evidence="12">
    <name type="scientific">uncultured spirochete</name>
    <dbReference type="NCBI Taxonomy" id="156406"/>
    <lineage>
        <taxon>Bacteria</taxon>
        <taxon>Pseudomonadati</taxon>
        <taxon>Spirochaetota</taxon>
        <taxon>Spirochaetia</taxon>
        <taxon>Spirochaetales</taxon>
        <taxon>environmental samples</taxon>
    </lineage>
</organism>